<feature type="compositionally biased region" description="Low complexity" evidence="2">
    <location>
        <begin position="18"/>
        <end position="27"/>
    </location>
</feature>
<reference evidence="4 5" key="1">
    <citation type="submission" date="2011-06" db="EMBL/GenBank/DDBJ databases">
        <title>The Genome Sequence of Collinsella tanakaei YIT 12063.</title>
        <authorList>
            <consortium name="The Broad Institute Genome Sequencing Platform"/>
            <person name="Earl A."/>
            <person name="Ward D."/>
            <person name="Feldgarden M."/>
            <person name="Gevers D."/>
            <person name="Morotomi M."/>
            <person name="Young S.K."/>
            <person name="Zeng Q."/>
            <person name="Gargeya S."/>
            <person name="Fitzgerald M."/>
            <person name="Haas B."/>
            <person name="Abouelleil A."/>
            <person name="Alvarado L."/>
            <person name="Arachchi H.M."/>
            <person name="Berlin A."/>
            <person name="Brown A."/>
            <person name="Chapman S.B."/>
            <person name="Chen Z."/>
            <person name="Dunbar C."/>
            <person name="Freedman E."/>
            <person name="Gearin G."/>
            <person name="Gellesch M."/>
            <person name="Goldberg J."/>
            <person name="Griggs A."/>
            <person name="Gujja S."/>
            <person name="Heiman D."/>
            <person name="Howarth C."/>
            <person name="Larson L."/>
            <person name="Lui A."/>
            <person name="MacDonald P.J.P."/>
            <person name="Mehta T."/>
            <person name="Montmayeur A."/>
            <person name="Murphy C."/>
            <person name="Neiman D."/>
            <person name="Pearson M."/>
            <person name="Priest M."/>
            <person name="Roberts A."/>
            <person name="Saif S."/>
            <person name="Shea T."/>
            <person name="Shenoy N."/>
            <person name="Sisk P."/>
            <person name="Stolte C."/>
            <person name="Sykes S."/>
            <person name="Wortman J."/>
            <person name="Nusbaum C."/>
            <person name="Birren B."/>
        </authorList>
    </citation>
    <scope>NUCLEOTIDE SEQUENCE [LARGE SCALE GENOMIC DNA]</scope>
    <source>
        <strain evidence="4 5">YIT 12063</strain>
    </source>
</reference>
<proteinExistence type="predicted"/>
<dbReference type="RefSeq" id="WP_009141644.1">
    <property type="nucleotide sequence ID" value="NZ_JH126471.1"/>
</dbReference>
<feature type="region of interest" description="Disordered" evidence="2">
    <location>
        <begin position="150"/>
        <end position="204"/>
    </location>
</feature>
<keyword evidence="3" id="KW-1133">Transmembrane helix</keyword>
<comment type="caution">
    <text evidence="4">The sequence shown here is derived from an EMBL/GenBank/DDBJ whole genome shotgun (WGS) entry which is preliminary data.</text>
</comment>
<keyword evidence="1" id="KW-0175">Coiled coil</keyword>
<evidence type="ECO:0000256" key="1">
    <source>
        <dbReference type="SAM" id="Coils"/>
    </source>
</evidence>
<evidence type="ECO:0000256" key="2">
    <source>
        <dbReference type="SAM" id="MobiDB-lite"/>
    </source>
</evidence>
<dbReference type="AlphaFoldDB" id="G1WJU7"/>
<evidence type="ECO:0008006" key="6">
    <source>
        <dbReference type="Google" id="ProtNLM"/>
    </source>
</evidence>
<feature type="coiled-coil region" evidence="1">
    <location>
        <begin position="442"/>
        <end position="549"/>
    </location>
</feature>
<dbReference type="PATRIC" id="fig|742742.3.peg.1592"/>
<dbReference type="HOGENOM" id="CLU_464395_0_0_11"/>
<name>G1WJU7_9ACTN</name>
<evidence type="ECO:0000256" key="3">
    <source>
        <dbReference type="SAM" id="Phobius"/>
    </source>
</evidence>
<dbReference type="GeneID" id="62759305"/>
<dbReference type="Proteomes" id="UP000004830">
    <property type="component" value="Unassembled WGS sequence"/>
</dbReference>
<feature type="compositionally biased region" description="Polar residues" evidence="2">
    <location>
        <begin position="7"/>
        <end position="16"/>
    </location>
</feature>
<feature type="region of interest" description="Disordered" evidence="2">
    <location>
        <begin position="317"/>
        <end position="338"/>
    </location>
</feature>
<dbReference type="EMBL" id="ADLS01000020">
    <property type="protein sequence ID" value="EGX69870.1"/>
    <property type="molecule type" value="Genomic_DNA"/>
</dbReference>
<feature type="region of interest" description="Disordered" evidence="2">
    <location>
        <begin position="1"/>
        <end position="131"/>
    </location>
</feature>
<dbReference type="eggNOG" id="COG1196">
    <property type="taxonomic scope" value="Bacteria"/>
</dbReference>
<organism evidence="4 5">
    <name type="scientific">Collinsella tanakaei YIT 12063</name>
    <dbReference type="NCBI Taxonomy" id="742742"/>
    <lineage>
        <taxon>Bacteria</taxon>
        <taxon>Bacillati</taxon>
        <taxon>Actinomycetota</taxon>
        <taxon>Coriobacteriia</taxon>
        <taxon>Coriobacteriales</taxon>
        <taxon>Coriobacteriaceae</taxon>
        <taxon>Collinsella</taxon>
    </lineage>
</organism>
<feature type="compositionally biased region" description="Low complexity" evidence="2">
    <location>
        <begin position="151"/>
        <end position="171"/>
    </location>
</feature>
<protein>
    <recommendedName>
        <fullName evidence="6">ATPase involved in DNA repair</fullName>
    </recommendedName>
</protein>
<feature type="compositionally biased region" description="Acidic residues" evidence="2">
    <location>
        <begin position="46"/>
        <end position="55"/>
    </location>
</feature>
<sequence length="587" mass="63292">MDETQKGNETTEQTSFDVEAAPVEAAETPYTNDTDFESAPLGALDDNQETTEDADTNARETCAAGYDADEEQTAGDIDAVPAGAADPQDADTEPESAQAPLMPAFLTREEYEQVGDDPDPLPEGFEVIDGGMSDDPLIEIASYAPQQHVHAPGAMPGAAPAPQTAPYGAPARAQPPLSPDAPNAQGAPEQAQKDPQTPEANGPGAAQAVGAFITEGVGAVRQVSAAKRAHASAREELEQLEQTILEQQDELAHRRDIEERYSQIIEEESARQNQAILNIAQAKAAQDSIRAAVDALKEKLAAVREADAQTEKRLKAAVDAAEGKEASSRESGTRLQRRLDDAKKSLEKAETEREVAIDTAQRAIDTAAARLATLREEFAEVQRNPSANSAAYSVRSNELQLEISDAAEELRQAQHALPVITEEVERNLATARAMVEEAKKPIDAAKRAHREVTNEADEARDALDTANNAAAERQRELRDQIAAQEKAIKEQDRLIAGEQAEADDAQAVMDEANDIHAHPEITEALEADLERNRAERAEQASEVQELADAERDVRQRTHDSRVRFMGAIGIGAAIVLALIVLAWFIFG</sequence>
<keyword evidence="3" id="KW-0812">Transmembrane</keyword>
<feature type="transmembrane region" description="Helical" evidence="3">
    <location>
        <begin position="564"/>
        <end position="586"/>
    </location>
</feature>
<accession>G1WJU7</accession>
<dbReference type="STRING" id="742742.HMPREF9452_01610"/>
<evidence type="ECO:0000313" key="5">
    <source>
        <dbReference type="Proteomes" id="UP000004830"/>
    </source>
</evidence>
<keyword evidence="5" id="KW-1185">Reference proteome</keyword>
<gene>
    <name evidence="4" type="ORF">HMPREF9452_01610</name>
</gene>
<evidence type="ECO:0000313" key="4">
    <source>
        <dbReference type="EMBL" id="EGX69870.1"/>
    </source>
</evidence>
<dbReference type="OrthoDB" id="3182297at2"/>
<keyword evidence="3" id="KW-0472">Membrane</keyword>